<dbReference type="RefSeq" id="WP_250595971.1">
    <property type="nucleotide sequence ID" value="NZ_JAKRVY010000003.1"/>
</dbReference>
<reference evidence="3 4" key="1">
    <citation type="journal article" date="2022" name="Syst. Appl. Microbiol.">
        <title>Natronocalculus amylovorans gen. nov., sp. nov., and Natranaeroarchaeum aerophilus sp. nov., dominant culturable amylolytic natronoarchaea from hypersaline soda lakes in southwestern Siberia.</title>
        <authorList>
            <person name="Sorokin D.Y."/>
            <person name="Elcheninov A.G."/>
            <person name="Khizhniak T.V."/>
            <person name="Koenen M."/>
            <person name="Bale N.J."/>
            <person name="Damste J.S.S."/>
            <person name="Kublanov I.V."/>
        </authorList>
    </citation>
    <scope>NUCLEOTIDE SEQUENCE [LARGE SCALE GENOMIC DNA]</scope>
    <source>
        <strain evidence="3 4">AArc-St1-1</strain>
    </source>
</reference>
<accession>A0AAE3FPY9</accession>
<feature type="transmembrane region" description="Helical" evidence="1">
    <location>
        <begin position="20"/>
        <end position="38"/>
    </location>
</feature>
<keyword evidence="1" id="KW-1133">Transmembrane helix</keyword>
<sequence length="253" mass="27230">MFSKPQHGSPLYDRRLPASILVVIGVLLGGLTLEHVVTHPEPPAWWAAEFLVVVGLTATILYSAYWLAASEFEPAALWDTITWMLVGVIGFTGLAGGLIVHQAGEGGSVAEPTFVLLVLSMIGALLGLALGVALHSRTALISVASDEHEPSSDHSTGAVVSVTDDGEQLRHRQQRIVLEILVDAAPEPVTLGAVLEELEARDQSDVTPEQLRTELRQDVLPNLLSTELIEFDRTRRTLSFAGPDCVADAFRSE</sequence>
<organism evidence="3 4">
    <name type="scientific">Natranaeroarchaeum aerophilus</name>
    <dbReference type="NCBI Taxonomy" id="2917711"/>
    <lineage>
        <taxon>Archaea</taxon>
        <taxon>Methanobacteriati</taxon>
        <taxon>Methanobacteriota</taxon>
        <taxon>Stenosarchaea group</taxon>
        <taxon>Halobacteria</taxon>
        <taxon>Halobacteriales</taxon>
        <taxon>Natronoarchaeaceae</taxon>
        <taxon>Natranaeroarchaeum</taxon>
    </lineage>
</organism>
<proteinExistence type="predicted"/>
<dbReference type="Proteomes" id="UP001202674">
    <property type="component" value="Unassembled WGS sequence"/>
</dbReference>
<feature type="transmembrane region" description="Helical" evidence="1">
    <location>
        <begin position="80"/>
        <end position="101"/>
    </location>
</feature>
<feature type="domain" description="Archaeal histidine kinase 4TM" evidence="2">
    <location>
        <begin position="55"/>
        <end position="132"/>
    </location>
</feature>
<keyword evidence="1" id="KW-0472">Membrane</keyword>
<evidence type="ECO:0000313" key="3">
    <source>
        <dbReference type="EMBL" id="MCL9813502.1"/>
    </source>
</evidence>
<keyword evidence="4" id="KW-1185">Reference proteome</keyword>
<dbReference type="InterPro" id="IPR031623">
    <property type="entry name" value="HisKA_4TM"/>
</dbReference>
<keyword evidence="1" id="KW-0812">Transmembrane</keyword>
<evidence type="ECO:0000259" key="2">
    <source>
        <dbReference type="Pfam" id="PF16926"/>
    </source>
</evidence>
<dbReference type="Pfam" id="PF16926">
    <property type="entry name" value="HisKA_4TM"/>
    <property type="match status" value="1"/>
</dbReference>
<comment type="caution">
    <text evidence="3">The sequence shown here is derived from an EMBL/GenBank/DDBJ whole genome shotgun (WGS) entry which is preliminary data.</text>
</comment>
<name>A0AAE3FPY9_9EURY</name>
<dbReference type="AlphaFoldDB" id="A0AAE3FPY9"/>
<evidence type="ECO:0000256" key="1">
    <source>
        <dbReference type="SAM" id="Phobius"/>
    </source>
</evidence>
<feature type="transmembrane region" description="Helical" evidence="1">
    <location>
        <begin position="113"/>
        <end position="134"/>
    </location>
</feature>
<protein>
    <recommendedName>
        <fullName evidence="2">Archaeal histidine kinase 4TM domain-containing protein</fullName>
    </recommendedName>
</protein>
<evidence type="ECO:0000313" key="4">
    <source>
        <dbReference type="Proteomes" id="UP001202674"/>
    </source>
</evidence>
<dbReference type="EMBL" id="JAKRVY010000003">
    <property type="protein sequence ID" value="MCL9813502.1"/>
    <property type="molecule type" value="Genomic_DNA"/>
</dbReference>
<gene>
    <name evidence="3" type="ORF">AArcSt11_07530</name>
</gene>
<feature type="transmembrane region" description="Helical" evidence="1">
    <location>
        <begin position="44"/>
        <end position="68"/>
    </location>
</feature>